<feature type="domain" description="LITAF" evidence="10">
    <location>
        <begin position="88"/>
        <end position="173"/>
    </location>
</feature>
<dbReference type="PANTHER" id="PTHR23292">
    <property type="entry name" value="LIPOPOLYSACCHARIDE-INDUCED TUMOR NECROSIS FACTOR-ALPHA FACTOR"/>
    <property type="match status" value="1"/>
</dbReference>
<reference evidence="12" key="1">
    <citation type="submission" date="2025-08" db="UniProtKB">
        <authorList>
            <consortium name="RefSeq"/>
        </authorList>
    </citation>
    <scope>IDENTIFICATION</scope>
</reference>
<gene>
    <name evidence="12" type="primary">LOC101578859</name>
</gene>
<dbReference type="PANTHER" id="PTHR23292:SF27">
    <property type="entry name" value="LITAF DOMAIN-CONTAINING PROTEIN"/>
    <property type="match status" value="1"/>
</dbReference>
<dbReference type="PROSITE" id="PS51837">
    <property type="entry name" value="LITAF"/>
    <property type="match status" value="1"/>
</dbReference>
<organism evidence="11 12">
    <name type="scientific">Octodon degus</name>
    <name type="common">Degu</name>
    <name type="synonym">Sciurus degus</name>
    <dbReference type="NCBI Taxonomy" id="10160"/>
    <lineage>
        <taxon>Eukaryota</taxon>
        <taxon>Metazoa</taxon>
        <taxon>Chordata</taxon>
        <taxon>Craniata</taxon>
        <taxon>Vertebrata</taxon>
        <taxon>Euteleostomi</taxon>
        <taxon>Mammalia</taxon>
        <taxon>Eutheria</taxon>
        <taxon>Euarchontoglires</taxon>
        <taxon>Glires</taxon>
        <taxon>Rodentia</taxon>
        <taxon>Hystricomorpha</taxon>
        <taxon>Octodontidae</taxon>
        <taxon>Octodon</taxon>
    </lineage>
</organism>
<evidence type="ECO:0000256" key="9">
    <source>
        <dbReference type="SAM" id="Phobius"/>
    </source>
</evidence>
<dbReference type="Proteomes" id="UP000515203">
    <property type="component" value="Unplaced"/>
</dbReference>
<evidence type="ECO:0000256" key="2">
    <source>
        <dbReference type="ARBA" id="ARBA00004414"/>
    </source>
</evidence>
<dbReference type="InterPro" id="IPR006629">
    <property type="entry name" value="LITAF"/>
</dbReference>
<dbReference type="SMART" id="SM00714">
    <property type="entry name" value="LITAF"/>
    <property type="match status" value="1"/>
</dbReference>
<evidence type="ECO:0000256" key="6">
    <source>
        <dbReference type="ARBA" id="ARBA00022833"/>
    </source>
</evidence>
<accession>A0A6P6E4B2</accession>
<keyword evidence="9" id="KW-1133">Transmembrane helix</keyword>
<dbReference type="GeneID" id="101578859"/>
<feature type="transmembrane region" description="Helical" evidence="9">
    <location>
        <begin position="126"/>
        <end position="151"/>
    </location>
</feature>
<keyword evidence="6" id="KW-0862">Zinc</keyword>
<dbReference type="GO" id="GO:0001817">
    <property type="term" value="P:regulation of cytokine production"/>
    <property type="evidence" value="ECO:0007669"/>
    <property type="project" value="TreeGrafter"/>
</dbReference>
<dbReference type="OrthoDB" id="4713066at2759"/>
<evidence type="ECO:0000259" key="10">
    <source>
        <dbReference type="PROSITE" id="PS51837"/>
    </source>
</evidence>
<dbReference type="GO" id="GO:0008270">
    <property type="term" value="F:zinc ion binding"/>
    <property type="evidence" value="ECO:0007669"/>
    <property type="project" value="TreeGrafter"/>
</dbReference>
<dbReference type="InterPro" id="IPR037519">
    <property type="entry name" value="LITAF_fam"/>
</dbReference>
<evidence type="ECO:0000256" key="8">
    <source>
        <dbReference type="SAM" id="MobiDB-lite"/>
    </source>
</evidence>
<evidence type="ECO:0000256" key="1">
    <source>
        <dbReference type="ARBA" id="ARBA00004125"/>
    </source>
</evidence>
<dbReference type="InParanoid" id="A0A6P6E4B2"/>
<keyword evidence="7 9" id="KW-0472">Membrane</keyword>
<comment type="subcellular location">
    <subcellularLocation>
        <location evidence="1">Endosome membrane</location>
        <topology evidence="1">Peripheral membrane protein</topology>
        <orientation evidence="1">Cytoplasmic side</orientation>
    </subcellularLocation>
    <subcellularLocation>
        <location evidence="2">Late endosome membrane</location>
    </subcellularLocation>
    <subcellularLocation>
        <location evidence="3">Lysosome membrane</location>
        <topology evidence="3">Peripheral membrane protein</topology>
        <orientation evidence="3">Cytoplasmic side</orientation>
    </subcellularLocation>
</comment>
<keyword evidence="11" id="KW-1185">Reference proteome</keyword>
<keyword evidence="9" id="KW-0812">Transmembrane</keyword>
<dbReference type="AlphaFoldDB" id="A0A6P6E4B2"/>
<evidence type="ECO:0000313" key="11">
    <source>
        <dbReference type="Proteomes" id="UP000515203"/>
    </source>
</evidence>
<evidence type="ECO:0000256" key="5">
    <source>
        <dbReference type="ARBA" id="ARBA00022723"/>
    </source>
</evidence>
<name>A0A6P6E4B2_OCTDE</name>
<proteinExistence type="inferred from homology"/>
<feature type="compositionally biased region" description="Pro residues" evidence="8">
    <location>
        <begin position="55"/>
        <end position="65"/>
    </location>
</feature>
<dbReference type="GO" id="GO:0005634">
    <property type="term" value="C:nucleus"/>
    <property type="evidence" value="ECO:0007669"/>
    <property type="project" value="TreeGrafter"/>
</dbReference>
<protein>
    <submittedName>
        <fullName evidence="12">Lipopolysaccharide-induced tumor necrosis factor-alpha factor homolog</fullName>
    </submittedName>
</protein>
<evidence type="ECO:0000313" key="12">
    <source>
        <dbReference type="RefSeq" id="XP_023567164.1"/>
    </source>
</evidence>
<dbReference type="GO" id="GO:0098560">
    <property type="term" value="C:cytoplasmic side of late endosome membrane"/>
    <property type="evidence" value="ECO:0007669"/>
    <property type="project" value="TreeGrafter"/>
</dbReference>
<feature type="region of interest" description="Disordered" evidence="8">
    <location>
        <begin position="1"/>
        <end position="65"/>
    </location>
</feature>
<dbReference type="Pfam" id="PF10601">
    <property type="entry name" value="zf-LITAF-like"/>
    <property type="match status" value="1"/>
</dbReference>
<dbReference type="GO" id="GO:0098574">
    <property type="term" value="C:cytoplasmic side of lysosomal membrane"/>
    <property type="evidence" value="ECO:0007669"/>
    <property type="project" value="TreeGrafter"/>
</dbReference>
<dbReference type="RefSeq" id="XP_023567164.1">
    <property type="nucleotide sequence ID" value="XM_023711396.1"/>
</dbReference>
<evidence type="ECO:0000256" key="3">
    <source>
        <dbReference type="ARBA" id="ARBA00004630"/>
    </source>
</evidence>
<evidence type="ECO:0000256" key="4">
    <source>
        <dbReference type="ARBA" id="ARBA00005975"/>
    </source>
</evidence>
<comment type="similarity">
    <text evidence="4">Belongs to the CDIP1/LITAF family.</text>
</comment>
<evidence type="ECO:0000256" key="7">
    <source>
        <dbReference type="ARBA" id="ARBA00023136"/>
    </source>
</evidence>
<sequence length="174" mass="18631">MAVTQSADKGLPWCQNGIIPRGPSRDRGQVGPPTSPLLSCCSSKDLPSKTDGSPSPGPNLPPAQPPPYYPPAGDPFFPRAHPDAPQAIHSATYNTMLRASTSMPIQAMCPYCGNYIVTVTAPVPGLLTFLLCSSLFICGCFVGCCLLPFCLNTLLDIKHSCPVCGHELFYHRRL</sequence>
<keyword evidence="5" id="KW-0479">Metal-binding</keyword>